<evidence type="ECO:0000256" key="2">
    <source>
        <dbReference type="SAM" id="SignalP"/>
    </source>
</evidence>
<gene>
    <name evidence="3" type="ORF">GCM10009809_14300</name>
</gene>
<dbReference type="PROSITE" id="PS51257">
    <property type="entry name" value="PROKAR_LIPOPROTEIN"/>
    <property type="match status" value="1"/>
</dbReference>
<feature type="compositionally biased region" description="Pro residues" evidence="1">
    <location>
        <begin position="49"/>
        <end position="58"/>
    </location>
</feature>
<accession>A0ABP4V8I0</accession>
<name>A0ABP4V8I0_9MICO</name>
<evidence type="ECO:0000313" key="4">
    <source>
        <dbReference type="Proteomes" id="UP001501138"/>
    </source>
</evidence>
<feature type="compositionally biased region" description="Pro residues" evidence="1">
    <location>
        <begin position="67"/>
        <end position="76"/>
    </location>
</feature>
<dbReference type="EMBL" id="BAAAPM010000003">
    <property type="protein sequence ID" value="GAA1719655.1"/>
    <property type="molecule type" value="Genomic_DNA"/>
</dbReference>
<feature type="chain" id="PRO_5045627570" description="DUF5666 domain-containing protein" evidence="2">
    <location>
        <begin position="27"/>
        <end position="154"/>
    </location>
</feature>
<keyword evidence="4" id="KW-1185">Reference proteome</keyword>
<organism evidence="3 4">
    <name type="scientific">Isoptericola hypogeus</name>
    <dbReference type="NCBI Taxonomy" id="300179"/>
    <lineage>
        <taxon>Bacteria</taxon>
        <taxon>Bacillati</taxon>
        <taxon>Actinomycetota</taxon>
        <taxon>Actinomycetes</taxon>
        <taxon>Micrococcales</taxon>
        <taxon>Promicromonosporaceae</taxon>
        <taxon>Isoptericola</taxon>
    </lineage>
</organism>
<dbReference type="RefSeq" id="WP_344247063.1">
    <property type="nucleotide sequence ID" value="NZ_BAAAPM010000003.1"/>
</dbReference>
<sequence length="154" mass="15651">MRTTRRRRPVLAPALLAVLLSAAACGGPSPEEASPEEAGGSPAATPTTEEPPAPPHDPSPSGSLPGPILPTAPPTVPSDAGTKLRLVGVVVDSLDGYVVLRDDNDIAWALTGDVATSLQTGEHVQVTGRSRPDATAGGYPVVLVERAEELPASP</sequence>
<protein>
    <recommendedName>
        <fullName evidence="5">DUF5666 domain-containing protein</fullName>
    </recommendedName>
</protein>
<feature type="region of interest" description="Disordered" evidence="1">
    <location>
        <begin position="25"/>
        <end position="80"/>
    </location>
</feature>
<evidence type="ECO:0000313" key="3">
    <source>
        <dbReference type="EMBL" id="GAA1719655.1"/>
    </source>
</evidence>
<evidence type="ECO:0000256" key="1">
    <source>
        <dbReference type="SAM" id="MobiDB-lite"/>
    </source>
</evidence>
<evidence type="ECO:0008006" key="5">
    <source>
        <dbReference type="Google" id="ProtNLM"/>
    </source>
</evidence>
<comment type="caution">
    <text evidence="3">The sequence shown here is derived from an EMBL/GenBank/DDBJ whole genome shotgun (WGS) entry which is preliminary data.</text>
</comment>
<proteinExistence type="predicted"/>
<reference evidence="4" key="1">
    <citation type="journal article" date="2019" name="Int. J. Syst. Evol. Microbiol.">
        <title>The Global Catalogue of Microorganisms (GCM) 10K type strain sequencing project: providing services to taxonomists for standard genome sequencing and annotation.</title>
        <authorList>
            <consortium name="The Broad Institute Genomics Platform"/>
            <consortium name="The Broad Institute Genome Sequencing Center for Infectious Disease"/>
            <person name="Wu L."/>
            <person name="Ma J."/>
        </authorList>
    </citation>
    <scope>NUCLEOTIDE SEQUENCE [LARGE SCALE GENOMIC DNA]</scope>
    <source>
        <strain evidence="4">JCM 15589</strain>
    </source>
</reference>
<dbReference type="Proteomes" id="UP001501138">
    <property type="component" value="Unassembled WGS sequence"/>
</dbReference>
<feature type="signal peptide" evidence="2">
    <location>
        <begin position="1"/>
        <end position="26"/>
    </location>
</feature>
<keyword evidence="2" id="KW-0732">Signal</keyword>
<feature type="compositionally biased region" description="Low complexity" evidence="1">
    <location>
        <begin position="25"/>
        <end position="48"/>
    </location>
</feature>